<evidence type="ECO:0000256" key="1">
    <source>
        <dbReference type="ARBA" id="ARBA00004123"/>
    </source>
</evidence>
<sequence>MRVFGLLRRGEDRRVRGAALKAVCNLLVNFSPLQKVFLENGLLDRLMEFVKSADPPLQLGALWALKNLLHKAKLEDIRTTIRTFGWDRLTELLTDEDAAVQEQAVHILKNITESTAGVDLVLHKIGERELLTALCQALGSTSDDVVLQAAGVVSNLANGTPSQQDALFSHPQLLGLLRACLGERSAALGHHHPHGHGHGERSAAVRMPALSAVLALAQASHDRRRAMIEAGLLNTLQRICERTGGTSGRWEHVPRDELELARKALDWLEHGDFYE</sequence>
<dbReference type="InterPro" id="IPR038739">
    <property type="entry name" value="ARMC8/Vid28"/>
</dbReference>
<dbReference type="eggNOG" id="KOG1293">
    <property type="taxonomic scope" value="Eukaryota"/>
</dbReference>
<dbReference type="PANTHER" id="PTHR15651">
    <property type="entry name" value="ARMADILLO REPEAT-CONTAINING PROTEIN 8"/>
    <property type="match status" value="1"/>
</dbReference>
<dbReference type="GO" id="GO:0043161">
    <property type="term" value="P:proteasome-mediated ubiquitin-dependent protein catabolic process"/>
    <property type="evidence" value="ECO:0007669"/>
    <property type="project" value="TreeGrafter"/>
</dbReference>
<dbReference type="PANTHER" id="PTHR15651:SF7">
    <property type="entry name" value="ARMADILLO REPEAT-CONTAINING PROTEIN 8"/>
    <property type="match status" value="1"/>
</dbReference>
<reference evidence="6 7" key="1">
    <citation type="journal article" date="2010" name="Nat. Biotechnol.">
        <title>Genome sequence of the model mushroom Schizophyllum commune.</title>
        <authorList>
            <person name="Ohm R.A."/>
            <person name="de Jong J.F."/>
            <person name="Lugones L.G."/>
            <person name="Aerts A."/>
            <person name="Kothe E."/>
            <person name="Stajich J.E."/>
            <person name="de Vries R.P."/>
            <person name="Record E."/>
            <person name="Levasseur A."/>
            <person name="Baker S.E."/>
            <person name="Bartholomew K.A."/>
            <person name="Coutinho P.M."/>
            <person name="Erdmann S."/>
            <person name="Fowler T.J."/>
            <person name="Gathman A.C."/>
            <person name="Lombard V."/>
            <person name="Henrissat B."/>
            <person name="Knabe N."/>
            <person name="Kuees U."/>
            <person name="Lilly W.W."/>
            <person name="Lindquist E."/>
            <person name="Lucas S."/>
            <person name="Magnuson J.K."/>
            <person name="Piumi F."/>
            <person name="Raudaskoski M."/>
            <person name="Salamov A."/>
            <person name="Schmutz J."/>
            <person name="Schwarze F.W.M.R."/>
            <person name="vanKuyk P.A."/>
            <person name="Horton J.S."/>
            <person name="Grigoriev I.V."/>
            <person name="Woesten H.A.B."/>
        </authorList>
    </citation>
    <scope>NUCLEOTIDE SEQUENCE [LARGE SCALE GENOMIC DNA]</scope>
    <source>
        <strain evidence="7">H4-8 / FGSC 9210</strain>
    </source>
</reference>
<keyword evidence="7" id="KW-1185">Reference proteome</keyword>
<dbReference type="RefSeq" id="XP_003034752.1">
    <property type="nucleotide sequence ID" value="XM_003034706.1"/>
</dbReference>
<dbReference type="OMA" id="RHICEYA"/>
<dbReference type="SUPFAM" id="SSF48371">
    <property type="entry name" value="ARM repeat"/>
    <property type="match status" value="1"/>
</dbReference>
<protein>
    <submittedName>
        <fullName evidence="6">Uncharacterized protein</fullName>
    </submittedName>
</protein>
<dbReference type="KEGG" id="scm:SCHCO_01186470"/>
<dbReference type="GO" id="GO:0034657">
    <property type="term" value="C:GID complex"/>
    <property type="evidence" value="ECO:0007669"/>
    <property type="project" value="TreeGrafter"/>
</dbReference>
<dbReference type="EMBL" id="GL377303">
    <property type="protein sequence ID" value="EFI99849.1"/>
    <property type="molecule type" value="Genomic_DNA"/>
</dbReference>
<dbReference type="GO" id="GO:0005737">
    <property type="term" value="C:cytoplasm"/>
    <property type="evidence" value="ECO:0007669"/>
    <property type="project" value="UniProtKB-SubCell"/>
</dbReference>
<dbReference type="SMART" id="SM00185">
    <property type="entry name" value="ARM"/>
    <property type="match status" value="3"/>
</dbReference>
<evidence type="ECO:0000256" key="4">
    <source>
        <dbReference type="ARBA" id="ARBA00022737"/>
    </source>
</evidence>
<dbReference type="Proteomes" id="UP000007431">
    <property type="component" value="Unassembled WGS sequence"/>
</dbReference>
<gene>
    <name evidence="6" type="ORF">SCHCODRAFT_65202</name>
</gene>
<dbReference type="Gene3D" id="1.25.10.10">
    <property type="entry name" value="Leucine-rich Repeat Variant"/>
    <property type="match status" value="1"/>
</dbReference>
<keyword evidence="3" id="KW-0963">Cytoplasm</keyword>
<organism evidence="7">
    <name type="scientific">Schizophyllum commune (strain H4-8 / FGSC 9210)</name>
    <name type="common">Split gill fungus</name>
    <dbReference type="NCBI Taxonomy" id="578458"/>
    <lineage>
        <taxon>Eukaryota</taxon>
        <taxon>Fungi</taxon>
        <taxon>Dikarya</taxon>
        <taxon>Basidiomycota</taxon>
        <taxon>Agaricomycotina</taxon>
        <taxon>Agaricomycetes</taxon>
        <taxon>Agaricomycetidae</taxon>
        <taxon>Agaricales</taxon>
        <taxon>Schizophyllaceae</taxon>
        <taxon>Schizophyllum</taxon>
    </lineage>
</organism>
<accession>D8PTW5</accession>
<name>D8PTW5_SCHCM</name>
<dbReference type="InterPro" id="IPR000225">
    <property type="entry name" value="Armadillo"/>
</dbReference>
<dbReference type="AlphaFoldDB" id="D8PTW5"/>
<dbReference type="InterPro" id="IPR011989">
    <property type="entry name" value="ARM-like"/>
</dbReference>
<evidence type="ECO:0000256" key="2">
    <source>
        <dbReference type="ARBA" id="ARBA00004496"/>
    </source>
</evidence>
<evidence type="ECO:0000313" key="7">
    <source>
        <dbReference type="Proteomes" id="UP000007431"/>
    </source>
</evidence>
<evidence type="ECO:0000256" key="5">
    <source>
        <dbReference type="ARBA" id="ARBA00023242"/>
    </source>
</evidence>
<dbReference type="STRING" id="578458.D8PTW5"/>
<dbReference type="HOGENOM" id="CLU_1012495_0_0_1"/>
<dbReference type="InterPro" id="IPR016024">
    <property type="entry name" value="ARM-type_fold"/>
</dbReference>
<dbReference type="InParanoid" id="D8PTW5"/>
<dbReference type="OrthoDB" id="5559898at2759"/>
<evidence type="ECO:0000313" key="6">
    <source>
        <dbReference type="EMBL" id="EFI99849.1"/>
    </source>
</evidence>
<keyword evidence="5" id="KW-0539">Nucleus</keyword>
<dbReference type="VEuPathDB" id="FungiDB:SCHCODRAFT_01186470"/>
<evidence type="ECO:0000256" key="3">
    <source>
        <dbReference type="ARBA" id="ARBA00022490"/>
    </source>
</evidence>
<proteinExistence type="predicted"/>
<comment type="subcellular location">
    <subcellularLocation>
        <location evidence="2">Cytoplasm</location>
    </subcellularLocation>
    <subcellularLocation>
        <location evidence="1">Nucleus</location>
    </subcellularLocation>
</comment>
<dbReference type="GeneID" id="9597012"/>
<keyword evidence="4" id="KW-0677">Repeat</keyword>
<dbReference type="GO" id="GO:0005634">
    <property type="term" value="C:nucleus"/>
    <property type="evidence" value="ECO:0007669"/>
    <property type="project" value="UniProtKB-SubCell"/>
</dbReference>